<keyword evidence="2" id="KW-0255">Endonuclease</keyword>
<evidence type="ECO:0000259" key="1">
    <source>
        <dbReference type="SMART" id="SM00507"/>
    </source>
</evidence>
<comment type="caution">
    <text evidence="2">The sequence shown here is derived from an EMBL/GenBank/DDBJ whole genome shotgun (WGS) entry which is preliminary data.</text>
</comment>
<feature type="domain" description="HNH nuclease" evidence="1">
    <location>
        <begin position="31"/>
        <end position="81"/>
    </location>
</feature>
<evidence type="ECO:0000313" key="3">
    <source>
        <dbReference type="Proteomes" id="UP000075420"/>
    </source>
</evidence>
<dbReference type="CDD" id="cd00085">
    <property type="entry name" value="HNHc"/>
    <property type="match status" value="1"/>
</dbReference>
<dbReference type="Gene3D" id="1.10.30.50">
    <property type="match status" value="1"/>
</dbReference>
<organism evidence="2 3">
    <name type="scientific">Sorangium cellulosum</name>
    <name type="common">Polyangium cellulosum</name>
    <dbReference type="NCBI Taxonomy" id="56"/>
    <lineage>
        <taxon>Bacteria</taxon>
        <taxon>Pseudomonadati</taxon>
        <taxon>Myxococcota</taxon>
        <taxon>Polyangia</taxon>
        <taxon>Polyangiales</taxon>
        <taxon>Polyangiaceae</taxon>
        <taxon>Sorangium</taxon>
    </lineage>
</organism>
<dbReference type="SMART" id="SM00507">
    <property type="entry name" value="HNHc"/>
    <property type="match status" value="1"/>
</dbReference>
<dbReference type="Pfam" id="PF01844">
    <property type="entry name" value="HNH"/>
    <property type="match status" value="1"/>
</dbReference>
<protein>
    <submittedName>
        <fullName evidence="2">HNH endonuclease</fullName>
    </submittedName>
</protein>
<gene>
    <name evidence="2" type="ORF">BE08_05840</name>
</gene>
<accession>A0A150PSH6</accession>
<dbReference type="AlphaFoldDB" id="A0A150PSH6"/>
<dbReference type="GO" id="GO:0008270">
    <property type="term" value="F:zinc ion binding"/>
    <property type="evidence" value="ECO:0007669"/>
    <property type="project" value="InterPro"/>
</dbReference>
<dbReference type="Proteomes" id="UP000075420">
    <property type="component" value="Unassembled WGS sequence"/>
</dbReference>
<proteinExistence type="predicted"/>
<sequence length="117" mass="12962">MKAARRRLILDIVATDATFERTEMRGQAAWVGKCIHCLSHVVVGLDGEPIQRATIEHIVPRTHGGTDALDNLALACGRCNALKGMRLDVRRRDDPKLVAVIERLKERKASRRRAAGA</sequence>
<evidence type="ECO:0000313" key="2">
    <source>
        <dbReference type="EMBL" id="KYF58629.1"/>
    </source>
</evidence>
<dbReference type="InterPro" id="IPR003615">
    <property type="entry name" value="HNH_nuc"/>
</dbReference>
<dbReference type="GO" id="GO:0004519">
    <property type="term" value="F:endonuclease activity"/>
    <property type="evidence" value="ECO:0007669"/>
    <property type="project" value="UniProtKB-KW"/>
</dbReference>
<keyword evidence="2" id="KW-0378">Hydrolase</keyword>
<dbReference type="GO" id="GO:0003676">
    <property type="term" value="F:nucleic acid binding"/>
    <property type="evidence" value="ECO:0007669"/>
    <property type="project" value="InterPro"/>
</dbReference>
<keyword evidence="2" id="KW-0540">Nuclease</keyword>
<dbReference type="EMBL" id="JELY01000657">
    <property type="protein sequence ID" value="KYF58629.1"/>
    <property type="molecule type" value="Genomic_DNA"/>
</dbReference>
<dbReference type="InterPro" id="IPR002711">
    <property type="entry name" value="HNH"/>
</dbReference>
<reference evidence="2 3" key="1">
    <citation type="submission" date="2014-02" db="EMBL/GenBank/DDBJ databases">
        <title>The small core and large imbalanced accessory genome model reveals a collaborative survival strategy of Sorangium cellulosum strains in nature.</title>
        <authorList>
            <person name="Han K."/>
            <person name="Peng R."/>
            <person name="Blom J."/>
            <person name="Li Y.-Z."/>
        </authorList>
    </citation>
    <scope>NUCLEOTIDE SEQUENCE [LARGE SCALE GENOMIC DNA]</scope>
    <source>
        <strain evidence="2 3">So0157-25</strain>
    </source>
</reference>
<name>A0A150PSH6_SORCE</name>